<evidence type="ECO:0000313" key="2">
    <source>
        <dbReference type="Proteomes" id="UP000294746"/>
    </source>
</evidence>
<dbReference type="OrthoDB" id="9816564at2"/>
<dbReference type="Gene3D" id="3.40.50.150">
    <property type="entry name" value="Vaccinia Virus protein VP39"/>
    <property type="match status" value="1"/>
</dbReference>
<accession>A0A4R2S2B9</accession>
<keyword evidence="2" id="KW-1185">Reference proteome</keyword>
<protein>
    <recommendedName>
        <fullName evidence="3">Methyltransferase family protein</fullName>
    </recommendedName>
</protein>
<dbReference type="EMBL" id="SLXV01000002">
    <property type="protein sequence ID" value="TCP70399.1"/>
    <property type="molecule type" value="Genomic_DNA"/>
</dbReference>
<dbReference type="Proteomes" id="UP000294746">
    <property type="component" value="Unassembled WGS sequence"/>
</dbReference>
<reference evidence="1 2" key="1">
    <citation type="submission" date="2019-03" db="EMBL/GenBank/DDBJ databases">
        <title>Genomic Encyclopedia of Type Strains, Phase IV (KMG-IV): sequencing the most valuable type-strain genomes for metagenomic binning, comparative biology and taxonomic classification.</title>
        <authorList>
            <person name="Goeker M."/>
        </authorList>
    </citation>
    <scope>NUCLEOTIDE SEQUENCE [LARGE SCALE GENOMIC DNA]</scope>
    <source>
        <strain evidence="1 2">DSM 46831</strain>
    </source>
</reference>
<gene>
    <name evidence="1" type="ORF">EDD57_10240</name>
</gene>
<dbReference type="AlphaFoldDB" id="A0A4R2S2B9"/>
<organism evidence="1 2">
    <name type="scientific">Baia soyae</name>
    <dbReference type="NCBI Taxonomy" id="1544746"/>
    <lineage>
        <taxon>Bacteria</taxon>
        <taxon>Bacillati</taxon>
        <taxon>Bacillota</taxon>
        <taxon>Bacilli</taxon>
        <taxon>Bacillales</taxon>
        <taxon>Thermoactinomycetaceae</taxon>
        <taxon>Baia</taxon>
    </lineage>
</organism>
<proteinExistence type="predicted"/>
<evidence type="ECO:0000313" key="1">
    <source>
        <dbReference type="EMBL" id="TCP70399.1"/>
    </source>
</evidence>
<sequence length="216" mass="25364">MGRLREYFESNNKRLIHKWDHYFEIYEHHFQRFVNQKVNILEVGVSHGGSLQMWKNYFGPQATIYGIDIDQRCKCVEEDQIKVIIGDQGDRNFWRAIKPELPEFDIIIDDGGHLIHQQIITFEEMFPALLNNGVYLVEDLHTNYWSEIGGGLHASNSFISYSKNIIDSLNGWHQRPQNIDVFTNSIWSMSCYDSILVIEKKPRSQPFHKMTGNHSF</sequence>
<name>A0A4R2S2B9_9BACL</name>
<dbReference type="SUPFAM" id="SSF53335">
    <property type="entry name" value="S-adenosyl-L-methionine-dependent methyltransferases"/>
    <property type="match status" value="1"/>
</dbReference>
<dbReference type="InterPro" id="IPR029063">
    <property type="entry name" value="SAM-dependent_MTases_sf"/>
</dbReference>
<evidence type="ECO:0008006" key="3">
    <source>
        <dbReference type="Google" id="ProtNLM"/>
    </source>
</evidence>
<comment type="caution">
    <text evidence="1">The sequence shown here is derived from an EMBL/GenBank/DDBJ whole genome shotgun (WGS) entry which is preliminary data.</text>
</comment>
<dbReference type="RefSeq" id="WP_131847484.1">
    <property type="nucleotide sequence ID" value="NZ_SLXV01000002.1"/>
</dbReference>